<comment type="caution">
    <text evidence="2">The sequence shown here is derived from an EMBL/GenBank/DDBJ whole genome shotgun (WGS) entry which is preliminary data.</text>
</comment>
<proteinExistence type="predicted"/>
<name>A0A644TRG0_9ZZZZ</name>
<feature type="compositionally biased region" description="Basic residues" evidence="1">
    <location>
        <begin position="264"/>
        <end position="283"/>
    </location>
</feature>
<feature type="region of interest" description="Disordered" evidence="1">
    <location>
        <begin position="151"/>
        <end position="291"/>
    </location>
</feature>
<gene>
    <name evidence="2" type="ORF">SDC9_14575</name>
</gene>
<organism evidence="2">
    <name type="scientific">bioreactor metagenome</name>
    <dbReference type="NCBI Taxonomy" id="1076179"/>
    <lineage>
        <taxon>unclassified sequences</taxon>
        <taxon>metagenomes</taxon>
        <taxon>ecological metagenomes</taxon>
    </lineage>
</organism>
<feature type="compositionally biased region" description="Basic residues" evidence="1">
    <location>
        <begin position="44"/>
        <end position="56"/>
    </location>
</feature>
<dbReference type="EMBL" id="VSSQ01000043">
    <property type="protein sequence ID" value="MPL68842.1"/>
    <property type="molecule type" value="Genomic_DNA"/>
</dbReference>
<sequence length="291" mass="32083">MAILFSGVARKQKNRLTPPARKAEQHQSPHDDRPARKGGGLRQAARHRKIKQHGQKGRQEHVVGHKACAGGKGKGSGPEQVGSRAGENPQKKCKPQRAGGRSLQLGHGLRQAVQQKQRTRKKTPGGDFHGAVVSRQRALRDIIETYEHCGHQHPAHAGGQHKSAPAAVHHHYAAKCQRKRQPAQHGQTLAEKQTRQRRRQNGSSGNDNAVGRGVEGDGTLIEGQQIQREATQPCCRKQGQMPGRRNKKSPAPPAPRQQDANKDQRRHSAAHKAQRPRRKKRQRNLGVHIGG</sequence>
<feature type="compositionally biased region" description="Basic residues" evidence="1">
    <location>
        <begin position="168"/>
        <end position="182"/>
    </location>
</feature>
<reference evidence="2" key="1">
    <citation type="submission" date="2019-08" db="EMBL/GenBank/DDBJ databases">
        <authorList>
            <person name="Kucharzyk K."/>
            <person name="Murdoch R.W."/>
            <person name="Higgins S."/>
            <person name="Loffler F."/>
        </authorList>
    </citation>
    <scope>NUCLEOTIDE SEQUENCE</scope>
</reference>
<feature type="compositionally biased region" description="Basic and acidic residues" evidence="1">
    <location>
        <begin position="21"/>
        <end position="35"/>
    </location>
</feature>
<evidence type="ECO:0000313" key="2">
    <source>
        <dbReference type="EMBL" id="MPL68842.1"/>
    </source>
</evidence>
<evidence type="ECO:0000256" key="1">
    <source>
        <dbReference type="SAM" id="MobiDB-lite"/>
    </source>
</evidence>
<feature type="region of interest" description="Disordered" evidence="1">
    <location>
        <begin position="1"/>
        <end position="133"/>
    </location>
</feature>
<protein>
    <submittedName>
        <fullName evidence="2">Uncharacterized protein</fullName>
    </submittedName>
</protein>
<dbReference type="AlphaFoldDB" id="A0A644TRG0"/>
<accession>A0A644TRG0</accession>